<sequence>MSRWCIILFIYDIGFTSKNKVKERNADTRERLELLNLGTINVYYFSCRRFCISVFFISRRKRMRKRTRKKREELQKKKTKRWTLRRALFLPHQQHLPGWKRAREVP</sequence>
<accession>A0AAW2G5R0</accession>
<proteinExistence type="predicted"/>
<evidence type="ECO:0000313" key="1">
    <source>
        <dbReference type="EMBL" id="KAL0122777.1"/>
    </source>
</evidence>
<protein>
    <submittedName>
        <fullName evidence="1">Uncharacterized protein</fullName>
    </submittedName>
</protein>
<keyword evidence="2" id="KW-1185">Reference proteome</keyword>
<dbReference type="Proteomes" id="UP001430953">
    <property type="component" value="Unassembled WGS sequence"/>
</dbReference>
<dbReference type="AlphaFoldDB" id="A0AAW2G5R0"/>
<evidence type="ECO:0000313" key="2">
    <source>
        <dbReference type="Proteomes" id="UP001430953"/>
    </source>
</evidence>
<dbReference type="EMBL" id="JADYXP020000006">
    <property type="protein sequence ID" value="KAL0122777.1"/>
    <property type="molecule type" value="Genomic_DNA"/>
</dbReference>
<name>A0AAW2G5R0_9HYME</name>
<gene>
    <name evidence="1" type="ORF">PUN28_007462</name>
</gene>
<comment type="caution">
    <text evidence="1">The sequence shown here is derived from an EMBL/GenBank/DDBJ whole genome shotgun (WGS) entry which is preliminary data.</text>
</comment>
<reference evidence="1 2" key="1">
    <citation type="submission" date="2023-03" db="EMBL/GenBank/DDBJ databases">
        <title>High recombination rates correlate with genetic variation in Cardiocondyla obscurior ants.</title>
        <authorList>
            <person name="Errbii M."/>
        </authorList>
    </citation>
    <scope>NUCLEOTIDE SEQUENCE [LARGE SCALE GENOMIC DNA]</scope>
    <source>
        <strain evidence="1">Alpha-2009</strain>
        <tissue evidence="1">Whole body</tissue>
    </source>
</reference>
<organism evidence="1 2">
    <name type="scientific">Cardiocondyla obscurior</name>
    <dbReference type="NCBI Taxonomy" id="286306"/>
    <lineage>
        <taxon>Eukaryota</taxon>
        <taxon>Metazoa</taxon>
        <taxon>Ecdysozoa</taxon>
        <taxon>Arthropoda</taxon>
        <taxon>Hexapoda</taxon>
        <taxon>Insecta</taxon>
        <taxon>Pterygota</taxon>
        <taxon>Neoptera</taxon>
        <taxon>Endopterygota</taxon>
        <taxon>Hymenoptera</taxon>
        <taxon>Apocrita</taxon>
        <taxon>Aculeata</taxon>
        <taxon>Formicoidea</taxon>
        <taxon>Formicidae</taxon>
        <taxon>Myrmicinae</taxon>
        <taxon>Cardiocondyla</taxon>
    </lineage>
</organism>